<evidence type="ECO:0000259" key="1">
    <source>
        <dbReference type="Pfam" id="PF01548"/>
    </source>
</evidence>
<dbReference type="Pfam" id="PF01548">
    <property type="entry name" value="DEDD_Tnp_IS110"/>
    <property type="match status" value="1"/>
</dbReference>
<dbReference type="OrthoDB" id="9811278at2"/>
<protein>
    <submittedName>
        <fullName evidence="3">Uncharacterized protein</fullName>
    </submittedName>
</protein>
<sequence length="516" mass="58058">MAVKNNRNQVKHLKSGGSYSSEELRFLRLDDGTTVVHSADGDIRRPVCAAIDVHKEILMAAVCKTDTETLKATFYVRKFTTMNSDIRSMALWLKEYGVQDVCMESTGKYWIPVFNILEQNSIKPILTHPKYVKQAKGQKTDFRDAVHMASMFRMDLVVSSYIPPADIRDLRELCRYRLKLTYMRTSEKNRFQNSMTISKVRLDSVFSDPFGKSASAIMEYLISTEPDEVSDDEILRLIYRRGNMKASDEDILDSIHGYEFIGVQRDKLQIISLHLSQIEECIGLIDRKLEYYRQKYTGIIRHLTTMVGITPASALYILGKIGTDMSVWRDDASLACRAGLSPANNASAGKKKSTRIGNGGHYLKPLLVQCALAAVKSTKKDPYFRRKYETLKKRRGHKKAIIAIARKMLVAIYHMIRDDADFLPVDHREIIQNTKTTKGLNLKNVIAFLKDQGADDDTIRLVEVQCSGKVPETADACGKASADKEAKEKQSASECADAFQPIQESVNGSPVLISGS</sequence>
<dbReference type="PANTHER" id="PTHR33055:SF15">
    <property type="entry name" value="TRANSPOSASE-RELATED"/>
    <property type="match status" value="1"/>
</dbReference>
<dbReference type="InterPro" id="IPR047650">
    <property type="entry name" value="Transpos_IS110"/>
</dbReference>
<dbReference type="STRING" id="1235802.C823_05897"/>
<dbReference type="PATRIC" id="fig|1235802.3.peg.6232"/>
<accession>N1ZU88</accession>
<dbReference type="PANTHER" id="PTHR33055">
    <property type="entry name" value="TRANSPOSASE FOR INSERTION SEQUENCE ELEMENT IS1111A"/>
    <property type="match status" value="1"/>
</dbReference>
<feature type="domain" description="Transposase IS110-like N-terminal" evidence="1">
    <location>
        <begin position="50"/>
        <end position="195"/>
    </location>
</feature>
<reference evidence="3 4" key="1">
    <citation type="journal article" date="2014" name="Genome Announc.">
        <title>Draft genome sequences of the altered schaedler flora, a defined bacterial community from gnotobiotic mice.</title>
        <authorList>
            <person name="Wannemuehler M.J."/>
            <person name="Overstreet A.M."/>
            <person name="Ward D.V."/>
            <person name="Phillips G.J."/>
        </authorList>
    </citation>
    <scope>NUCLEOTIDE SEQUENCE [LARGE SCALE GENOMIC DNA]</scope>
    <source>
        <strain evidence="3 4">ASF492</strain>
    </source>
</reference>
<dbReference type="AlphaFoldDB" id="N1ZU88"/>
<dbReference type="NCBIfam" id="NF033542">
    <property type="entry name" value="transpos_IS110"/>
    <property type="match status" value="1"/>
</dbReference>
<comment type="caution">
    <text evidence="3">The sequence shown here is derived from an EMBL/GenBank/DDBJ whole genome shotgun (WGS) entry which is preliminary data.</text>
</comment>
<gene>
    <name evidence="3" type="ORF">C823_05897</name>
</gene>
<dbReference type="GO" id="GO:0004803">
    <property type="term" value="F:transposase activity"/>
    <property type="evidence" value="ECO:0007669"/>
    <property type="project" value="InterPro"/>
</dbReference>
<keyword evidence="4" id="KW-1185">Reference proteome</keyword>
<dbReference type="eggNOG" id="COG3547">
    <property type="taxonomic scope" value="Bacteria"/>
</dbReference>
<name>N1ZU88_9FIRM</name>
<dbReference type="InterPro" id="IPR003346">
    <property type="entry name" value="Transposase_20"/>
</dbReference>
<dbReference type="HOGENOM" id="CLU_036902_11_0_9"/>
<proteinExistence type="predicted"/>
<dbReference type="InterPro" id="IPR002525">
    <property type="entry name" value="Transp_IS110-like_N"/>
</dbReference>
<evidence type="ECO:0000313" key="4">
    <source>
        <dbReference type="Proteomes" id="UP000012589"/>
    </source>
</evidence>
<feature type="domain" description="Transposase IS116/IS110/IS902 C-terminal" evidence="2">
    <location>
        <begin position="301"/>
        <end position="388"/>
    </location>
</feature>
<dbReference type="GO" id="GO:0003677">
    <property type="term" value="F:DNA binding"/>
    <property type="evidence" value="ECO:0007669"/>
    <property type="project" value="InterPro"/>
</dbReference>
<evidence type="ECO:0000259" key="2">
    <source>
        <dbReference type="Pfam" id="PF02371"/>
    </source>
</evidence>
<organism evidence="3 4">
    <name type="scientific">Eubacterium plexicaudatum ASF492</name>
    <dbReference type="NCBI Taxonomy" id="1235802"/>
    <lineage>
        <taxon>Bacteria</taxon>
        <taxon>Bacillati</taxon>
        <taxon>Bacillota</taxon>
        <taxon>Clostridia</taxon>
        <taxon>Eubacteriales</taxon>
        <taxon>Eubacteriaceae</taxon>
        <taxon>Eubacterium</taxon>
    </lineage>
</organism>
<dbReference type="GO" id="GO:0006313">
    <property type="term" value="P:DNA transposition"/>
    <property type="evidence" value="ECO:0007669"/>
    <property type="project" value="InterPro"/>
</dbReference>
<dbReference type="Pfam" id="PF02371">
    <property type="entry name" value="Transposase_20"/>
    <property type="match status" value="1"/>
</dbReference>
<dbReference type="EMBL" id="AQFT01000201">
    <property type="protein sequence ID" value="EMZ17698.1"/>
    <property type="molecule type" value="Genomic_DNA"/>
</dbReference>
<evidence type="ECO:0000313" key="3">
    <source>
        <dbReference type="EMBL" id="EMZ17698.1"/>
    </source>
</evidence>
<dbReference type="Proteomes" id="UP000012589">
    <property type="component" value="Unassembled WGS sequence"/>
</dbReference>